<sequence>MVAAVHRWGAARPYVRGAARGLSLGGEHAAMWLAAGLAGAGLAEGERRTAWLRSTALVAGAHAASMVLKRIVRRPRPELDDGRADDDSGGRARTAGRHGFPSSHAASSAAAAVAFGALAPRVPVAPLAAAVCLSRLVAGVHYPSDVAAGALLGAGAARLGRGWALGRGPGAPAGGTRVRGGGGHG</sequence>
<evidence type="ECO:0000313" key="9">
    <source>
        <dbReference type="EMBL" id="MBM9504671.1"/>
    </source>
</evidence>
<accession>A0ABS2TQ82</accession>
<dbReference type="EMBL" id="JADKYB010000004">
    <property type="protein sequence ID" value="MBM9504671.1"/>
    <property type="molecule type" value="Genomic_DNA"/>
</dbReference>
<evidence type="ECO:0000256" key="6">
    <source>
        <dbReference type="ARBA" id="ARBA00023136"/>
    </source>
</evidence>
<dbReference type="InterPro" id="IPR036938">
    <property type="entry name" value="PAP2/HPO_sf"/>
</dbReference>
<name>A0ABS2TQ82_9ACTN</name>
<keyword evidence="10" id="KW-1185">Reference proteome</keyword>
<gene>
    <name evidence="9" type="ORF">ITX44_08990</name>
</gene>
<dbReference type="SMART" id="SM00014">
    <property type="entry name" value="acidPPc"/>
    <property type="match status" value="1"/>
</dbReference>
<evidence type="ECO:0000256" key="7">
    <source>
        <dbReference type="SAM" id="MobiDB-lite"/>
    </source>
</evidence>
<comment type="subcellular location">
    <subcellularLocation>
        <location evidence="1">Cell membrane</location>
        <topology evidence="1">Multi-pass membrane protein</topology>
    </subcellularLocation>
</comment>
<protein>
    <submittedName>
        <fullName evidence="9">Phosphatase PAP2 family protein</fullName>
    </submittedName>
</protein>
<evidence type="ECO:0000256" key="1">
    <source>
        <dbReference type="ARBA" id="ARBA00004651"/>
    </source>
</evidence>
<evidence type="ECO:0000256" key="5">
    <source>
        <dbReference type="ARBA" id="ARBA00022989"/>
    </source>
</evidence>
<dbReference type="PANTHER" id="PTHR14969:SF62">
    <property type="entry name" value="DECAPRENYLPHOSPHORYL-5-PHOSPHORIBOSE PHOSPHATASE RV3807C-RELATED"/>
    <property type="match status" value="1"/>
</dbReference>
<keyword evidence="2" id="KW-1003">Cell membrane</keyword>
<proteinExistence type="predicted"/>
<dbReference type="SUPFAM" id="SSF48317">
    <property type="entry name" value="Acid phosphatase/Vanadium-dependent haloperoxidase"/>
    <property type="match status" value="1"/>
</dbReference>
<evidence type="ECO:0000256" key="4">
    <source>
        <dbReference type="ARBA" id="ARBA00022801"/>
    </source>
</evidence>
<evidence type="ECO:0000256" key="3">
    <source>
        <dbReference type="ARBA" id="ARBA00022692"/>
    </source>
</evidence>
<dbReference type="Pfam" id="PF01569">
    <property type="entry name" value="PAP2"/>
    <property type="match status" value="1"/>
</dbReference>
<dbReference type="PANTHER" id="PTHR14969">
    <property type="entry name" value="SPHINGOSINE-1-PHOSPHATE PHOSPHOHYDROLASE"/>
    <property type="match status" value="1"/>
</dbReference>
<evidence type="ECO:0000256" key="2">
    <source>
        <dbReference type="ARBA" id="ARBA00022475"/>
    </source>
</evidence>
<feature type="domain" description="Phosphatidic acid phosphatase type 2/haloperoxidase" evidence="8">
    <location>
        <begin position="52"/>
        <end position="161"/>
    </location>
</feature>
<organism evidence="9 10">
    <name type="scientific">Actinacidiphila acididurans</name>
    <dbReference type="NCBI Taxonomy" id="2784346"/>
    <lineage>
        <taxon>Bacteria</taxon>
        <taxon>Bacillati</taxon>
        <taxon>Actinomycetota</taxon>
        <taxon>Actinomycetes</taxon>
        <taxon>Kitasatosporales</taxon>
        <taxon>Streptomycetaceae</taxon>
        <taxon>Actinacidiphila</taxon>
    </lineage>
</organism>
<evidence type="ECO:0000259" key="8">
    <source>
        <dbReference type="SMART" id="SM00014"/>
    </source>
</evidence>
<keyword evidence="3" id="KW-0812">Transmembrane</keyword>
<feature type="region of interest" description="Disordered" evidence="7">
    <location>
        <begin position="77"/>
        <end position="101"/>
    </location>
</feature>
<reference evidence="9 10" key="1">
    <citation type="submission" date="2021-01" db="EMBL/GenBank/DDBJ databases">
        <title>Streptomyces acididurans sp. nov., isolated from a peat swamp forest soil.</title>
        <authorList>
            <person name="Chantavorakit T."/>
            <person name="Duangmal K."/>
        </authorList>
    </citation>
    <scope>NUCLEOTIDE SEQUENCE [LARGE SCALE GENOMIC DNA]</scope>
    <source>
        <strain evidence="9 10">KK5PA1</strain>
    </source>
</reference>
<keyword evidence="5" id="KW-1133">Transmembrane helix</keyword>
<keyword evidence="4" id="KW-0378">Hydrolase</keyword>
<evidence type="ECO:0000313" key="10">
    <source>
        <dbReference type="Proteomes" id="UP000749040"/>
    </source>
</evidence>
<dbReference type="Gene3D" id="1.20.144.10">
    <property type="entry name" value="Phosphatidic acid phosphatase type 2/haloperoxidase"/>
    <property type="match status" value="1"/>
</dbReference>
<dbReference type="InterPro" id="IPR000326">
    <property type="entry name" value="PAP2/HPO"/>
</dbReference>
<comment type="caution">
    <text evidence="9">The sequence shown here is derived from an EMBL/GenBank/DDBJ whole genome shotgun (WGS) entry which is preliminary data.</text>
</comment>
<keyword evidence="6" id="KW-0472">Membrane</keyword>
<feature type="compositionally biased region" description="Basic and acidic residues" evidence="7">
    <location>
        <begin position="77"/>
        <end position="90"/>
    </location>
</feature>
<dbReference type="CDD" id="cd01610">
    <property type="entry name" value="PAP2_like"/>
    <property type="match status" value="1"/>
</dbReference>
<dbReference type="Proteomes" id="UP000749040">
    <property type="component" value="Unassembled WGS sequence"/>
</dbReference>